<organism evidence="4 5">
    <name type="scientific">Gibberella nygamai</name>
    <name type="common">Bean root rot disease fungus</name>
    <name type="synonym">Fusarium nygamai</name>
    <dbReference type="NCBI Taxonomy" id="42673"/>
    <lineage>
        <taxon>Eukaryota</taxon>
        <taxon>Fungi</taxon>
        <taxon>Dikarya</taxon>
        <taxon>Ascomycota</taxon>
        <taxon>Pezizomycotina</taxon>
        <taxon>Sordariomycetes</taxon>
        <taxon>Hypocreomycetidae</taxon>
        <taxon>Hypocreales</taxon>
        <taxon>Nectriaceae</taxon>
        <taxon>Fusarium</taxon>
        <taxon>Fusarium fujikuroi species complex</taxon>
    </lineage>
</organism>
<sequence>MAEAIKDGVFRRNNTKPPADGPVMPLFSLSSKTAIVCGAGQGIGLAVAKALAEVGANIAIWYNSNSGAIAEAEDIERIYKVKCRAYKVDVTSYKEVDETMTKSIRDLNGRLDVFVANSGVPWGDETVIDSDIGRYHDLMKINTDGVAYCAHVAGRHFRRQKQEGTTIDGSKLSNFESGTFIATASMSGHIVNIPRRQAVYNASKATLIHMCKSLAIEWLGFARVNSVSPGFINTGISGPIAEEIMSAIMDKVPMGRFGETVELKGVYLFLASDASTYVTGTDILVDGGYTAP</sequence>
<evidence type="ECO:0000256" key="1">
    <source>
        <dbReference type="ARBA" id="ARBA00006484"/>
    </source>
</evidence>
<reference evidence="4 5" key="1">
    <citation type="submission" date="2017-06" db="EMBL/GenBank/DDBJ databases">
        <title>Genome of Fusarium nygamai isolate CS10214.</title>
        <authorList>
            <person name="Gardiner D.M."/>
            <person name="Obanor F."/>
            <person name="Kazan K."/>
        </authorList>
    </citation>
    <scope>NUCLEOTIDE SEQUENCE [LARGE SCALE GENOMIC DNA]</scope>
    <source>
        <strain evidence="4 5">CS10214</strain>
    </source>
</reference>
<comment type="caution">
    <text evidence="4">The sequence shown here is derived from an EMBL/GenBank/DDBJ whole genome shotgun (WGS) entry which is preliminary data.</text>
</comment>
<dbReference type="PRINTS" id="PR00081">
    <property type="entry name" value="GDHRDH"/>
</dbReference>
<name>A0A2K0WN77_GIBNY</name>
<keyword evidence="5" id="KW-1185">Reference proteome</keyword>
<protein>
    <recommendedName>
        <fullName evidence="6">L-xylulose reductase</fullName>
    </recommendedName>
</protein>
<dbReference type="Proteomes" id="UP000236664">
    <property type="component" value="Unassembled WGS sequence"/>
</dbReference>
<evidence type="ECO:0008006" key="6">
    <source>
        <dbReference type="Google" id="ProtNLM"/>
    </source>
</evidence>
<dbReference type="STRING" id="42673.A0A2K0WN77"/>
<dbReference type="OrthoDB" id="1888931at2759"/>
<accession>A0A2K0WN77</accession>
<dbReference type="FunFam" id="3.40.50.720:FF:000090">
    <property type="entry name" value="NADP-dependent mannitol dehydrogenase"/>
    <property type="match status" value="1"/>
</dbReference>
<dbReference type="PANTHER" id="PTHR43008:SF13">
    <property type="entry name" value="L-XYLULOSE REDUCTASE-RELATED"/>
    <property type="match status" value="1"/>
</dbReference>
<dbReference type="GO" id="GO:0050664">
    <property type="term" value="F:oxidoreductase activity, acting on NAD(P)H, oxygen as acceptor"/>
    <property type="evidence" value="ECO:0007669"/>
    <property type="project" value="TreeGrafter"/>
</dbReference>
<evidence type="ECO:0000256" key="2">
    <source>
        <dbReference type="ARBA" id="ARBA00022857"/>
    </source>
</evidence>
<dbReference type="PANTHER" id="PTHR43008">
    <property type="entry name" value="BENZIL REDUCTASE"/>
    <property type="match status" value="1"/>
</dbReference>
<dbReference type="InterPro" id="IPR002347">
    <property type="entry name" value="SDR_fam"/>
</dbReference>
<dbReference type="GO" id="GO:0050085">
    <property type="term" value="F:mannitol 2-dehydrogenase (NADP+) activity"/>
    <property type="evidence" value="ECO:0007669"/>
    <property type="project" value="UniProtKB-ARBA"/>
</dbReference>
<keyword evidence="2" id="KW-0521">NADP</keyword>
<gene>
    <name evidence="4" type="ORF">FNYG_02952</name>
</gene>
<dbReference type="SUPFAM" id="SSF51735">
    <property type="entry name" value="NAD(P)-binding Rossmann-fold domains"/>
    <property type="match status" value="1"/>
</dbReference>
<evidence type="ECO:0000313" key="5">
    <source>
        <dbReference type="Proteomes" id="UP000236664"/>
    </source>
</evidence>
<dbReference type="PRINTS" id="PR00080">
    <property type="entry name" value="SDRFAMILY"/>
</dbReference>
<proteinExistence type="inferred from homology"/>
<keyword evidence="3" id="KW-0560">Oxidoreductase</keyword>
<dbReference type="EMBL" id="MTQA01000048">
    <property type="protein sequence ID" value="PNP83735.1"/>
    <property type="molecule type" value="Genomic_DNA"/>
</dbReference>
<evidence type="ECO:0000256" key="3">
    <source>
        <dbReference type="ARBA" id="ARBA00023002"/>
    </source>
</evidence>
<dbReference type="GO" id="GO:0019594">
    <property type="term" value="P:mannitol metabolic process"/>
    <property type="evidence" value="ECO:0007669"/>
    <property type="project" value="UniProtKB-ARBA"/>
</dbReference>
<dbReference type="AlphaFoldDB" id="A0A2K0WN77"/>
<evidence type="ECO:0000313" key="4">
    <source>
        <dbReference type="EMBL" id="PNP83735.1"/>
    </source>
</evidence>
<dbReference type="Gene3D" id="3.40.50.720">
    <property type="entry name" value="NAD(P)-binding Rossmann-like Domain"/>
    <property type="match status" value="1"/>
</dbReference>
<comment type="similarity">
    <text evidence="1">Belongs to the short-chain dehydrogenases/reductases (SDR) family.</text>
</comment>
<dbReference type="Pfam" id="PF13561">
    <property type="entry name" value="adh_short_C2"/>
    <property type="match status" value="1"/>
</dbReference>
<dbReference type="InterPro" id="IPR036291">
    <property type="entry name" value="NAD(P)-bd_dom_sf"/>
</dbReference>